<protein>
    <submittedName>
        <fullName evidence="1">Uncharacterized protein</fullName>
    </submittedName>
</protein>
<name>A0A392Q7R5_9FABA</name>
<sequence>MEDFKLGEAINFDNDNSEIFEATWDTRKVVVERFLMEHENKVDVE</sequence>
<reference evidence="1 2" key="1">
    <citation type="journal article" date="2018" name="Front. Plant Sci.">
        <title>Red Clover (Trifolium pratense) and Zigzag Clover (T. medium) - A Picture of Genomic Similarities and Differences.</title>
        <authorList>
            <person name="Dluhosova J."/>
            <person name="Istvanek J."/>
            <person name="Nedelnik J."/>
            <person name="Repkova J."/>
        </authorList>
    </citation>
    <scope>NUCLEOTIDE SEQUENCE [LARGE SCALE GENOMIC DNA]</scope>
    <source>
        <strain evidence="2">cv. 10/8</strain>
        <tissue evidence="1">Leaf</tissue>
    </source>
</reference>
<dbReference type="AlphaFoldDB" id="A0A392Q7R5"/>
<organism evidence="1 2">
    <name type="scientific">Trifolium medium</name>
    <dbReference type="NCBI Taxonomy" id="97028"/>
    <lineage>
        <taxon>Eukaryota</taxon>
        <taxon>Viridiplantae</taxon>
        <taxon>Streptophyta</taxon>
        <taxon>Embryophyta</taxon>
        <taxon>Tracheophyta</taxon>
        <taxon>Spermatophyta</taxon>
        <taxon>Magnoliopsida</taxon>
        <taxon>eudicotyledons</taxon>
        <taxon>Gunneridae</taxon>
        <taxon>Pentapetalae</taxon>
        <taxon>rosids</taxon>
        <taxon>fabids</taxon>
        <taxon>Fabales</taxon>
        <taxon>Fabaceae</taxon>
        <taxon>Papilionoideae</taxon>
        <taxon>50 kb inversion clade</taxon>
        <taxon>NPAAA clade</taxon>
        <taxon>Hologalegina</taxon>
        <taxon>IRL clade</taxon>
        <taxon>Trifolieae</taxon>
        <taxon>Trifolium</taxon>
    </lineage>
</organism>
<proteinExistence type="predicted"/>
<dbReference type="EMBL" id="LXQA010118485">
    <property type="protein sequence ID" value="MCI20168.1"/>
    <property type="molecule type" value="Genomic_DNA"/>
</dbReference>
<comment type="caution">
    <text evidence="1">The sequence shown here is derived from an EMBL/GenBank/DDBJ whole genome shotgun (WGS) entry which is preliminary data.</text>
</comment>
<feature type="non-terminal residue" evidence="1">
    <location>
        <position position="45"/>
    </location>
</feature>
<keyword evidence="2" id="KW-1185">Reference proteome</keyword>
<evidence type="ECO:0000313" key="1">
    <source>
        <dbReference type="EMBL" id="MCI20168.1"/>
    </source>
</evidence>
<dbReference type="Proteomes" id="UP000265520">
    <property type="component" value="Unassembled WGS sequence"/>
</dbReference>
<accession>A0A392Q7R5</accession>
<evidence type="ECO:0000313" key="2">
    <source>
        <dbReference type="Proteomes" id="UP000265520"/>
    </source>
</evidence>